<sequence>MASFHFELPASKINHPTDPAQSEQPFENIFDFPDFVEMRPKLRDAVRAVAQEHFDQPVLPVEVQHLAVALENQLEQETRKYLAQGHVFENQKTELHELCRLYTRVLQIVSQTETVDADLEDLVFALNQTRLGLRNLKEVSGSGPQYDPEQQRHIQPGTFYDYVIQYLVQPYVIAADQPLTLHNLTTAGQQLAQRLAAYAFRDWDAYLTHRYDAEHLVKNQKGISDRDYYEALKQIELNYADHIYADVFGATFEAFEKLLVPASLPELLIQSTVLPAAVQHEPLRTQLTERIKRYFLLDATGHEHVLDQPLAEIQRKYTFYEANFCE</sequence>
<evidence type="ECO:0000313" key="2">
    <source>
        <dbReference type="Proteomes" id="UP000051461"/>
    </source>
</evidence>
<dbReference type="EMBL" id="AZDA01000017">
    <property type="protein sequence ID" value="KRK40296.1"/>
    <property type="molecule type" value="Genomic_DNA"/>
</dbReference>
<dbReference type="AlphaFoldDB" id="A0A0R1H211"/>
<organism evidence="1 2">
    <name type="scientific">Loigolactobacillus bifermentans DSM 20003</name>
    <dbReference type="NCBI Taxonomy" id="1423726"/>
    <lineage>
        <taxon>Bacteria</taxon>
        <taxon>Bacillati</taxon>
        <taxon>Bacillota</taxon>
        <taxon>Bacilli</taxon>
        <taxon>Lactobacillales</taxon>
        <taxon>Lactobacillaceae</taxon>
        <taxon>Loigolactobacillus</taxon>
    </lineage>
</organism>
<dbReference type="OrthoDB" id="2310627at2"/>
<reference evidence="1 2" key="1">
    <citation type="journal article" date="2015" name="Genome Announc.">
        <title>Expanding the biotechnology potential of lactobacilli through comparative genomics of 213 strains and associated genera.</title>
        <authorList>
            <person name="Sun Z."/>
            <person name="Harris H.M."/>
            <person name="McCann A."/>
            <person name="Guo C."/>
            <person name="Argimon S."/>
            <person name="Zhang W."/>
            <person name="Yang X."/>
            <person name="Jeffery I.B."/>
            <person name="Cooney J.C."/>
            <person name="Kagawa T.F."/>
            <person name="Liu W."/>
            <person name="Song Y."/>
            <person name="Salvetti E."/>
            <person name="Wrobel A."/>
            <person name="Rasinkangas P."/>
            <person name="Parkhill J."/>
            <person name="Rea M.C."/>
            <person name="O'Sullivan O."/>
            <person name="Ritari J."/>
            <person name="Douillard F.P."/>
            <person name="Paul Ross R."/>
            <person name="Yang R."/>
            <person name="Briner A.E."/>
            <person name="Felis G.E."/>
            <person name="de Vos W.M."/>
            <person name="Barrangou R."/>
            <person name="Klaenhammer T.R."/>
            <person name="Caufield P.W."/>
            <person name="Cui Y."/>
            <person name="Zhang H."/>
            <person name="O'Toole P.W."/>
        </authorList>
    </citation>
    <scope>NUCLEOTIDE SEQUENCE [LARGE SCALE GENOMIC DNA]</scope>
    <source>
        <strain evidence="1 2">DSM 20003</strain>
    </source>
</reference>
<dbReference type="PATRIC" id="fig|1423726.3.peg.1044"/>
<protein>
    <submittedName>
        <fullName evidence="1">Uncharacterized protein</fullName>
    </submittedName>
</protein>
<proteinExistence type="predicted"/>
<gene>
    <name evidence="1" type="ORF">FC07_GL001010</name>
</gene>
<name>A0A0R1H211_9LACO</name>
<comment type="caution">
    <text evidence="1">The sequence shown here is derived from an EMBL/GenBank/DDBJ whole genome shotgun (WGS) entry which is preliminary data.</text>
</comment>
<dbReference type="Proteomes" id="UP000051461">
    <property type="component" value="Unassembled WGS sequence"/>
</dbReference>
<dbReference type="RefSeq" id="WP_057903678.1">
    <property type="nucleotide sequence ID" value="NZ_AZDA01000017.1"/>
</dbReference>
<dbReference type="STRING" id="1423726.FC07_GL001010"/>
<evidence type="ECO:0000313" key="1">
    <source>
        <dbReference type="EMBL" id="KRK40296.1"/>
    </source>
</evidence>
<accession>A0A0R1H211</accession>
<keyword evidence="2" id="KW-1185">Reference proteome</keyword>